<sequence>GGLLILVFLAKGVFGLIIPITLIFYGLALANAGKFTFEEMKSLGIIQIFLGLLAAYFMEYSLLFWAFGFGLMHILYGIYMHLKYEK</sequence>
<name>A0ABX1D704_9FLAO</name>
<gene>
    <name evidence="2" type="ORF">HC175_19210</name>
</gene>
<evidence type="ECO:0000256" key="1">
    <source>
        <dbReference type="SAM" id="Phobius"/>
    </source>
</evidence>
<reference evidence="2 3" key="1">
    <citation type="submission" date="2020-03" db="EMBL/GenBank/DDBJ databases">
        <title>Salinimicrobium sp. nov, isolated from SCS.</title>
        <authorList>
            <person name="Cao W.R."/>
        </authorList>
    </citation>
    <scope>NUCLEOTIDE SEQUENCE [LARGE SCALE GENOMIC DNA]</scope>
    <source>
        <strain evidence="3">J15B91</strain>
    </source>
</reference>
<keyword evidence="1" id="KW-0812">Transmembrane</keyword>
<feature type="non-terminal residue" evidence="2">
    <location>
        <position position="1"/>
    </location>
</feature>
<accession>A0ABX1D704</accession>
<proteinExistence type="predicted"/>
<dbReference type="Proteomes" id="UP000703674">
    <property type="component" value="Unassembled WGS sequence"/>
</dbReference>
<keyword evidence="3" id="KW-1185">Reference proteome</keyword>
<evidence type="ECO:0000313" key="2">
    <source>
        <dbReference type="EMBL" id="NJW55044.1"/>
    </source>
</evidence>
<comment type="caution">
    <text evidence="2">The sequence shown here is derived from an EMBL/GenBank/DDBJ whole genome shotgun (WGS) entry which is preliminary data.</text>
</comment>
<keyword evidence="1" id="KW-0472">Membrane</keyword>
<feature type="transmembrane region" description="Helical" evidence="1">
    <location>
        <begin position="42"/>
        <end position="58"/>
    </location>
</feature>
<protein>
    <submittedName>
        <fullName evidence="2">Uncharacterized protein</fullName>
    </submittedName>
</protein>
<organism evidence="2 3">
    <name type="scientific">Salinimicrobium oceani</name>
    <dbReference type="NCBI Taxonomy" id="2722702"/>
    <lineage>
        <taxon>Bacteria</taxon>
        <taxon>Pseudomonadati</taxon>
        <taxon>Bacteroidota</taxon>
        <taxon>Flavobacteriia</taxon>
        <taxon>Flavobacteriales</taxon>
        <taxon>Flavobacteriaceae</taxon>
        <taxon>Salinimicrobium</taxon>
    </lineage>
</organism>
<evidence type="ECO:0000313" key="3">
    <source>
        <dbReference type="Proteomes" id="UP000703674"/>
    </source>
</evidence>
<feature type="transmembrane region" description="Helical" evidence="1">
    <location>
        <begin position="6"/>
        <end position="30"/>
    </location>
</feature>
<keyword evidence="1" id="KW-1133">Transmembrane helix</keyword>
<dbReference type="EMBL" id="JAAVJR010000749">
    <property type="protein sequence ID" value="NJW55044.1"/>
    <property type="molecule type" value="Genomic_DNA"/>
</dbReference>